<evidence type="ECO:0000259" key="3">
    <source>
        <dbReference type="Pfam" id="PF03781"/>
    </source>
</evidence>
<comment type="similarity">
    <text evidence="1">Belongs to the sulfatase-modifying factor family.</text>
</comment>
<dbReference type="InterPro" id="IPR016187">
    <property type="entry name" value="CTDL_fold"/>
</dbReference>
<dbReference type="Gene3D" id="3.90.1580.10">
    <property type="entry name" value="paralog of FGE (formylglycine-generating enzyme)"/>
    <property type="match status" value="1"/>
</dbReference>
<reference evidence="4 5" key="1">
    <citation type="submission" date="2020-06" db="EMBL/GenBank/DDBJ databases">
        <authorList>
            <person name="Li R."/>
            <person name="Bekaert M."/>
        </authorList>
    </citation>
    <scope>NUCLEOTIDE SEQUENCE [LARGE SCALE GENOMIC DNA]</scope>
    <source>
        <strain evidence="5">wild</strain>
    </source>
</reference>
<dbReference type="InterPro" id="IPR005532">
    <property type="entry name" value="SUMF_dom"/>
</dbReference>
<gene>
    <name evidence="4" type="ORF">MCOR_27376</name>
</gene>
<sequence>MYGLLKLFALDLKNVIDHYERYNLMKVLEGGKFLKGINDPKSETGEYPVEVAEVKPFYIDVYPVTNAQFWKFKQLRSGYKTDAEVQTWSYVLRPFVNGTDITQSKDAPWVEVKGAQWDKPEGPNSTIIDRLDYPVVHVSYHDAKAFCAHYKKRIPLEVEWEFAARGGYYAKDYPWGDRYQKNRANLWQGKFPNGNTKADKWEGLSPVHAFSAQNDFGLYDMQGNVWEWTDTRYYERVVPRHVQDRMYVVKGCSFVDTRDGKANSIVRVAQRMGLEPSYTAQNVGFRCAKSAKHYWKPPVAPPKKVLPSERPAGPRHHLRSEMADPDLAEKLKKQRLKKKEEL</sequence>
<feature type="domain" description="Sulfatase-modifying factor enzyme-like" evidence="3">
    <location>
        <begin position="27"/>
        <end position="289"/>
    </location>
</feature>
<dbReference type="InterPro" id="IPR042095">
    <property type="entry name" value="SUMF_sf"/>
</dbReference>
<dbReference type="InterPro" id="IPR051043">
    <property type="entry name" value="Sulfatase_Mod_Factor_Kinase"/>
</dbReference>
<dbReference type="EMBL" id="CACVKT020004983">
    <property type="protein sequence ID" value="CAC5392442.1"/>
    <property type="molecule type" value="Genomic_DNA"/>
</dbReference>
<evidence type="ECO:0000256" key="2">
    <source>
        <dbReference type="SAM" id="MobiDB-lite"/>
    </source>
</evidence>
<evidence type="ECO:0000313" key="5">
    <source>
        <dbReference type="Proteomes" id="UP000507470"/>
    </source>
</evidence>
<dbReference type="Pfam" id="PF03781">
    <property type="entry name" value="FGE-sulfatase"/>
    <property type="match status" value="1"/>
</dbReference>
<accession>A0A6J8CA15</accession>
<dbReference type="OrthoDB" id="659at2759"/>
<name>A0A6J8CA15_MYTCO</name>
<organism evidence="4 5">
    <name type="scientific">Mytilus coruscus</name>
    <name type="common">Sea mussel</name>
    <dbReference type="NCBI Taxonomy" id="42192"/>
    <lineage>
        <taxon>Eukaryota</taxon>
        <taxon>Metazoa</taxon>
        <taxon>Spiralia</taxon>
        <taxon>Lophotrochozoa</taxon>
        <taxon>Mollusca</taxon>
        <taxon>Bivalvia</taxon>
        <taxon>Autobranchia</taxon>
        <taxon>Pteriomorphia</taxon>
        <taxon>Mytilida</taxon>
        <taxon>Mytiloidea</taxon>
        <taxon>Mytilidae</taxon>
        <taxon>Mytilinae</taxon>
        <taxon>Mytilus</taxon>
    </lineage>
</organism>
<dbReference type="SUPFAM" id="SSF56436">
    <property type="entry name" value="C-type lectin-like"/>
    <property type="match status" value="1"/>
</dbReference>
<keyword evidence="5" id="KW-1185">Reference proteome</keyword>
<dbReference type="Proteomes" id="UP000507470">
    <property type="component" value="Unassembled WGS sequence"/>
</dbReference>
<dbReference type="AlphaFoldDB" id="A0A6J8CA15"/>
<proteinExistence type="inferred from homology"/>
<dbReference type="GO" id="GO:0005783">
    <property type="term" value="C:endoplasmic reticulum"/>
    <property type="evidence" value="ECO:0007669"/>
    <property type="project" value="TreeGrafter"/>
</dbReference>
<protein>
    <submittedName>
        <fullName evidence="4">Formylglycine-generating enzyme,Inactive C-alpha-formylglycine-generating enzyme 2</fullName>
    </submittedName>
</protein>
<feature type="region of interest" description="Disordered" evidence="2">
    <location>
        <begin position="298"/>
        <end position="342"/>
    </location>
</feature>
<evidence type="ECO:0000256" key="1">
    <source>
        <dbReference type="ARBA" id="ARBA00005310"/>
    </source>
</evidence>
<dbReference type="PANTHER" id="PTHR23150:SF33">
    <property type="entry name" value="INACTIVE C-ALPHA-FORMYLGLYCINE-GENERATING ENZYME 2"/>
    <property type="match status" value="1"/>
</dbReference>
<dbReference type="PANTHER" id="PTHR23150">
    <property type="entry name" value="SULFATASE MODIFYING FACTOR 1, 2"/>
    <property type="match status" value="1"/>
</dbReference>
<feature type="compositionally biased region" description="Basic residues" evidence="2">
    <location>
        <begin position="332"/>
        <end position="342"/>
    </location>
</feature>
<evidence type="ECO:0000313" key="4">
    <source>
        <dbReference type="EMBL" id="CAC5392442.1"/>
    </source>
</evidence>
<feature type="compositionally biased region" description="Basic and acidic residues" evidence="2">
    <location>
        <begin position="319"/>
        <end position="331"/>
    </location>
</feature>